<evidence type="ECO:0000313" key="3">
    <source>
        <dbReference type="EMBL" id="THB61615.1"/>
    </source>
</evidence>
<dbReference type="OrthoDB" id="384721at2"/>
<organism evidence="3 4">
    <name type="scientific">Vagococcus silagei</name>
    <dbReference type="NCBI Taxonomy" id="2508885"/>
    <lineage>
        <taxon>Bacteria</taxon>
        <taxon>Bacillati</taxon>
        <taxon>Bacillota</taxon>
        <taxon>Bacilli</taxon>
        <taxon>Lactobacillales</taxon>
        <taxon>Enterococcaceae</taxon>
        <taxon>Vagococcus</taxon>
    </lineage>
</organism>
<keyword evidence="4" id="KW-1185">Reference proteome</keyword>
<proteinExistence type="predicted"/>
<accession>A0A4S3B9B0</accession>
<dbReference type="Pfam" id="PF03009">
    <property type="entry name" value="GDPD"/>
    <property type="match status" value="1"/>
</dbReference>
<gene>
    <name evidence="3" type="ORF">ESZ54_03960</name>
</gene>
<dbReference type="EMBL" id="SDGV01000010">
    <property type="protein sequence ID" value="THB61615.1"/>
    <property type="molecule type" value="Genomic_DNA"/>
</dbReference>
<keyword evidence="1" id="KW-0472">Membrane</keyword>
<dbReference type="GO" id="GO:0006629">
    <property type="term" value="P:lipid metabolic process"/>
    <property type="evidence" value="ECO:0007669"/>
    <property type="project" value="InterPro"/>
</dbReference>
<evidence type="ECO:0000256" key="1">
    <source>
        <dbReference type="SAM" id="Phobius"/>
    </source>
</evidence>
<dbReference type="CDD" id="cd08556">
    <property type="entry name" value="GDPD"/>
    <property type="match status" value="1"/>
</dbReference>
<dbReference type="InterPro" id="IPR017946">
    <property type="entry name" value="PLC-like_Pdiesterase_TIM-brl"/>
</dbReference>
<dbReference type="SUPFAM" id="SSF51695">
    <property type="entry name" value="PLC-like phosphodiesterases"/>
    <property type="match status" value="1"/>
</dbReference>
<keyword evidence="1" id="KW-0812">Transmembrane</keyword>
<evidence type="ECO:0000313" key="4">
    <source>
        <dbReference type="Proteomes" id="UP000310506"/>
    </source>
</evidence>
<feature type="domain" description="GP-PDE" evidence="2">
    <location>
        <begin position="46"/>
        <end position="270"/>
    </location>
</feature>
<dbReference type="Proteomes" id="UP000310506">
    <property type="component" value="Unassembled WGS sequence"/>
</dbReference>
<dbReference type="PROSITE" id="PS51704">
    <property type="entry name" value="GP_PDE"/>
    <property type="match status" value="1"/>
</dbReference>
<protein>
    <submittedName>
        <fullName evidence="3">Glycerophosphodiester phosphodiesterase</fullName>
    </submittedName>
</protein>
<dbReference type="InterPro" id="IPR030395">
    <property type="entry name" value="GP_PDE_dom"/>
</dbReference>
<keyword evidence="1" id="KW-1133">Transmembrane helix</keyword>
<dbReference type="RefSeq" id="WP_136136387.1">
    <property type="nucleotide sequence ID" value="NZ_SDGV01000010.1"/>
</dbReference>
<dbReference type="PANTHER" id="PTHR46211">
    <property type="entry name" value="GLYCEROPHOSPHORYL DIESTER PHOSPHODIESTERASE"/>
    <property type="match status" value="1"/>
</dbReference>
<evidence type="ECO:0000259" key="2">
    <source>
        <dbReference type="PROSITE" id="PS51704"/>
    </source>
</evidence>
<feature type="transmembrane region" description="Helical" evidence="1">
    <location>
        <begin position="12"/>
        <end position="34"/>
    </location>
</feature>
<dbReference type="Gene3D" id="3.20.20.190">
    <property type="entry name" value="Phosphatidylinositol (PI) phosphodiesterase"/>
    <property type="match status" value="1"/>
</dbReference>
<dbReference type="AlphaFoldDB" id="A0A4S3B9B0"/>
<dbReference type="PANTHER" id="PTHR46211:SF14">
    <property type="entry name" value="GLYCEROPHOSPHODIESTER PHOSPHODIESTERASE"/>
    <property type="match status" value="1"/>
</dbReference>
<sequence length="274" mass="31774">MKTRTKPKKKSYTLHIFLFIILILLLITTIILLVKSYQTTDDTYDPIIISHRGAAGEEMEHTFESYDLAILYGSEYIEQDIVLSKDGTPYVSHDTNSARLTGVNKEYNQMHDNEIKTLKLEGGEPILTLEEVFNKYKDSTKYVIELKTKEQSKTVANIIKKHKLEEHVIIQSYYLNEIKEFHKLLPDTPLMFLADSDSAEDYQNALKTKEVTIICLNKKMMNADVINEIHEQHKQAFFYTVDSMKDINRAYNLRADGFFTGYTAKALKLLENRQ</sequence>
<reference evidence="3 4" key="1">
    <citation type="submission" date="2019-01" db="EMBL/GenBank/DDBJ databases">
        <title>Vagococcus silagei sp. nov. isolated from brewer's grain.</title>
        <authorList>
            <person name="Guu J.-R."/>
        </authorList>
    </citation>
    <scope>NUCLEOTIDE SEQUENCE [LARGE SCALE GENOMIC DNA]</scope>
    <source>
        <strain evidence="3 4">2B-2</strain>
    </source>
</reference>
<comment type="caution">
    <text evidence="3">The sequence shown here is derived from an EMBL/GenBank/DDBJ whole genome shotgun (WGS) entry which is preliminary data.</text>
</comment>
<name>A0A4S3B9B0_9ENTE</name>
<dbReference type="GO" id="GO:0008081">
    <property type="term" value="F:phosphoric diester hydrolase activity"/>
    <property type="evidence" value="ECO:0007669"/>
    <property type="project" value="InterPro"/>
</dbReference>